<dbReference type="RefSeq" id="WP_119638360.1">
    <property type="nucleotide sequence ID" value="NZ_QXFJ01000007.1"/>
</dbReference>
<dbReference type="EMBL" id="QXFJ01000007">
    <property type="protein sequence ID" value="RIV74400.1"/>
    <property type="molecule type" value="Genomic_DNA"/>
</dbReference>
<evidence type="ECO:0000313" key="4">
    <source>
        <dbReference type="Proteomes" id="UP000284189"/>
    </source>
</evidence>
<gene>
    <name evidence="2" type="ORF">D2U88_00595</name>
    <name evidence="3" type="ORF">FQ019_00575</name>
</gene>
<dbReference type="Proteomes" id="UP000321528">
    <property type="component" value="Unassembled WGS sequence"/>
</dbReference>
<dbReference type="InterPro" id="IPR050644">
    <property type="entry name" value="PG_Glycine_Bridge_Synth"/>
</dbReference>
<evidence type="ECO:0000313" key="5">
    <source>
        <dbReference type="Proteomes" id="UP000321528"/>
    </source>
</evidence>
<reference evidence="2 4" key="1">
    <citation type="submission" date="2018-08" db="EMBL/GenBank/DDBJ databases">
        <title>Proposal of Muricauda 72 sp.nov. and Muricauda NH166 sp.nov., isolated from seawater.</title>
        <authorList>
            <person name="Cheng H."/>
            <person name="Wu Y.-H."/>
            <person name="Guo L.-L."/>
            <person name="Xu X.-W."/>
        </authorList>
    </citation>
    <scope>NUCLEOTIDE SEQUENCE [LARGE SCALE GENOMIC DNA]</scope>
    <source>
        <strain evidence="2 4">NH166</strain>
    </source>
</reference>
<dbReference type="PANTHER" id="PTHR36174">
    <property type="entry name" value="LIPID II:GLYCINE GLYCYLTRANSFERASE"/>
    <property type="match status" value="1"/>
</dbReference>
<sequence length="343" mass="40120">MLKVVTKKKEWDHVVDSFDKSDFYHSYDYHQACLKEKEAAKLLVYKASGATIALPLLVRPINGSGYFDAASVYGYAGPLVSQLNEDFNFVEWKTRMLSYFTENKIVSVFSSINPFVEHQMELLSIFGEIEKLGDIVFFDLERPQTHFKDYSKTTKRYIKRNENLFDIREGKSEEDARKFIKIYYRSMDRIQADSQYYFNLEYFMDLLNSKSCDAYFVFATKDNGKEISAAFIVRTNQIIQYHLSGTLDKYRHLSPVRTIIDHVRKKGIAENSKFFNLGGGVGSKNDTLFEFKASFSKNRTPFKVWKFIANSEVYHQLCREYPPIQDLDKPNYFPKYRSSLNKS</sequence>
<accession>A0A418NDH5</accession>
<evidence type="ECO:0000313" key="2">
    <source>
        <dbReference type="EMBL" id="RIV74400.1"/>
    </source>
</evidence>
<dbReference type="OrthoDB" id="9785911at2"/>
<reference evidence="3 5" key="2">
    <citation type="submission" date="2019-07" db="EMBL/GenBank/DDBJ databases">
        <title>Draft genome of two Muricauda strains isolated from deep sea.</title>
        <authorList>
            <person name="Sun C."/>
        </authorList>
    </citation>
    <scope>NUCLEOTIDE SEQUENCE [LARGE SCALE GENOMIC DNA]</scope>
    <source>
        <strain evidence="3 5">NH166</strain>
    </source>
</reference>
<comment type="caution">
    <text evidence="2">The sequence shown here is derived from an EMBL/GenBank/DDBJ whole genome shotgun (WGS) entry which is preliminary data.</text>
</comment>
<proteinExistence type="predicted"/>
<dbReference type="EMBL" id="VNWL01000006">
    <property type="protein sequence ID" value="TXK08522.1"/>
    <property type="molecule type" value="Genomic_DNA"/>
</dbReference>
<dbReference type="Proteomes" id="UP000284189">
    <property type="component" value="Unassembled WGS sequence"/>
</dbReference>
<dbReference type="SUPFAM" id="SSF55729">
    <property type="entry name" value="Acyl-CoA N-acyltransferases (Nat)"/>
    <property type="match status" value="1"/>
</dbReference>
<feature type="domain" description="BioF2-like acetyltransferase" evidence="1">
    <location>
        <begin position="151"/>
        <end position="280"/>
    </location>
</feature>
<keyword evidence="2" id="KW-0808">Transferase</keyword>
<keyword evidence="5" id="KW-1185">Reference proteome</keyword>
<evidence type="ECO:0000259" key="1">
    <source>
        <dbReference type="Pfam" id="PF13480"/>
    </source>
</evidence>
<dbReference type="InterPro" id="IPR038740">
    <property type="entry name" value="BioF2-like_GNAT_dom"/>
</dbReference>
<protein>
    <submittedName>
        <fullName evidence="2">Peptidoglycan bridge formation glycyltransferase FemA/FemB family protein</fullName>
    </submittedName>
</protein>
<dbReference type="PANTHER" id="PTHR36174:SF1">
    <property type="entry name" value="LIPID II:GLYCINE GLYCYLTRANSFERASE"/>
    <property type="match status" value="1"/>
</dbReference>
<dbReference type="GO" id="GO:0016740">
    <property type="term" value="F:transferase activity"/>
    <property type="evidence" value="ECO:0007669"/>
    <property type="project" value="UniProtKB-KW"/>
</dbReference>
<name>A0A418NDH5_9FLAO</name>
<dbReference type="AlphaFoldDB" id="A0A418NDH5"/>
<organism evidence="2 4">
    <name type="scientific">Flagellimonas aequoris</name>
    <dbReference type="NCBI Taxonomy" id="2306997"/>
    <lineage>
        <taxon>Bacteria</taxon>
        <taxon>Pseudomonadati</taxon>
        <taxon>Bacteroidota</taxon>
        <taxon>Flavobacteriia</taxon>
        <taxon>Flavobacteriales</taxon>
        <taxon>Flavobacteriaceae</taxon>
        <taxon>Flagellimonas</taxon>
    </lineage>
</organism>
<dbReference type="Pfam" id="PF13480">
    <property type="entry name" value="Acetyltransf_6"/>
    <property type="match status" value="1"/>
</dbReference>
<evidence type="ECO:0000313" key="3">
    <source>
        <dbReference type="EMBL" id="TXK08522.1"/>
    </source>
</evidence>
<dbReference type="InterPro" id="IPR016181">
    <property type="entry name" value="Acyl_CoA_acyltransferase"/>
</dbReference>
<dbReference type="Gene3D" id="3.40.630.30">
    <property type="match status" value="1"/>
</dbReference>